<dbReference type="GO" id="GO:0008610">
    <property type="term" value="P:lipid biosynthetic process"/>
    <property type="evidence" value="ECO:0007669"/>
    <property type="project" value="UniProtKB-ARBA"/>
</dbReference>
<feature type="transmembrane region" description="Helical" evidence="1">
    <location>
        <begin position="124"/>
        <end position="142"/>
    </location>
</feature>
<accession>A0A7M1B3V4</accession>
<name>A0A7M1B3V4_9BACT</name>
<organism evidence="3 4">
    <name type="scientific">Sulfurimonas sediminis</name>
    <dbReference type="NCBI Taxonomy" id="2590020"/>
    <lineage>
        <taxon>Bacteria</taxon>
        <taxon>Pseudomonadati</taxon>
        <taxon>Campylobacterota</taxon>
        <taxon>Epsilonproteobacteria</taxon>
        <taxon>Campylobacterales</taxon>
        <taxon>Sulfurimonadaceae</taxon>
        <taxon>Sulfurimonas</taxon>
    </lineage>
</organism>
<proteinExistence type="predicted"/>
<dbReference type="CDD" id="cd03506">
    <property type="entry name" value="Delta6-FADS-like"/>
    <property type="match status" value="1"/>
</dbReference>
<evidence type="ECO:0000259" key="2">
    <source>
        <dbReference type="Pfam" id="PF00487"/>
    </source>
</evidence>
<dbReference type="Pfam" id="PF00487">
    <property type="entry name" value="FA_desaturase"/>
    <property type="match status" value="1"/>
</dbReference>
<dbReference type="PANTHER" id="PTHR19353">
    <property type="entry name" value="FATTY ACID DESATURASE 2"/>
    <property type="match status" value="1"/>
</dbReference>
<dbReference type="Proteomes" id="UP000593719">
    <property type="component" value="Chromosome"/>
</dbReference>
<dbReference type="KEGG" id="ssei:FJR45_10540"/>
<dbReference type="InterPro" id="IPR005804">
    <property type="entry name" value="FA_desaturase_dom"/>
</dbReference>
<evidence type="ECO:0000256" key="1">
    <source>
        <dbReference type="SAM" id="Phobius"/>
    </source>
</evidence>
<protein>
    <submittedName>
        <fullName evidence="3">Acyl-CoA desaturase</fullName>
    </submittedName>
</protein>
<keyword evidence="1" id="KW-1133">Transmembrane helix</keyword>
<evidence type="ECO:0000313" key="4">
    <source>
        <dbReference type="Proteomes" id="UP000593719"/>
    </source>
</evidence>
<evidence type="ECO:0000313" key="3">
    <source>
        <dbReference type="EMBL" id="QOP44360.1"/>
    </source>
</evidence>
<dbReference type="EMBL" id="CP041235">
    <property type="protein sequence ID" value="QOP44360.1"/>
    <property type="molecule type" value="Genomic_DNA"/>
</dbReference>
<gene>
    <name evidence="3" type="ORF">FJR45_10540</name>
</gene>
<dbReference type="GO" id="GO:0016020">
    <property type="term" value="C:membrane"/>
    <property type="evidence" value="ECO:0007669"/>
    <property type="project" value="TreeGrafter"/>
</dbReference>
<feature type="domain" description="Fatty acid desaturase" evidence="2">
    <location>
        <begin position="9"/>
        <end position="248"/>
    </location>
</feature>
<feature type="transmembrane region" description="Helical" evidence="1">
    <location>
        <begin position="148"/>
        <end position="168"/>
    </location>
</feature>
<dbReference type="InterPro" id="IPR012171">
    <property type="entry name" value="Fatty_acid_desaturase"/>
</dbReference>
<reference evidence="3 4" key="1">
    <citation type="submission" date="2019-06" db="EMBL/GenBank/DDBJ databases">
        <title>Sulfurimonas gotlandica sp. nov., a chemoautotrophic and psychrotolerant epsilonproteobacterium isolated from a pelagic redoxcline, and an emended description of the genus Sulfurimonas.</title>
        <authorList>
            <person name="Wang S."/>
            <person name="Jiang L."/>
            <person name="Shao Z."/>
        </authorList>
    </citation>
    <scope>NUCLEOTIDE SEQUENCE [LARGE SCALE GENOMIC DNA]</scope>
    <source>
        <strain evidence="3 4">S2-6</strain>
    </source>
</reference>
<dbReference type="GO" id="GO:0016717">
    <property type="term" value="F:oxidoreductase activity, acting on paired donors, with oxidation of a pair of donors resulting in the reduction of molecular oxygen to two molecules of water"/>
    <property type="evidence" value="ECO:0007669"/>
    <property type="project" value="TreeGrafter"/>
</dbReference>
<feature type="transmembrane region" description="Helical" evidence="1">
    <location>
        <begin position="94"/>
        <end position="112"/>
    </location>
</feature>
<keyword evidence="4" id="KW-1185">Reference proteome</keyword>
<sequence>MVCLWPWFLRVLFFVSHDILHTQYFKNKRLSFKLSYPFSAFILSNSSSWWDFKHNVNHHTWCNIVQKDVDILAFDGAFTNKKGNKTWLRRSKYLVFWGAMFFMYPAFIVQSYNFALKRKKWAELGLMLLHWPLVWGAVFYFLPLSEALTVYLTLNLTLSAWLAFGFITNHLGCEVFDKEVGEKLSWMELQMRTSRSLKGGKFVHWFYGGLNTQIEHHLFPKAPRFNLLKIQKMTKEFAEKNGIAYFETTPLQAYVQINNVLKSY</sequence>
<dbReference type="PANTHER" id="PTHR19353:SF19">
    <property type="entry name" value="DELTA(5) FATTY ACID DESATURASE C-RELATED"/>
    <property type="match status" value="1"/>
</dbReference>
<keyword evidence="1" id="KW-0812">Transmembrane</keyword>
<keyword evidence="1" id="KW-0472">Membrane</keyword>
<dbReference type="AlphaFoldDB" id="A0A7M1B3V4"/>